<evidence type="ECO:0000259" key="17">
    <source>
        <dbReference type="PROSITE" id="PS51066"/>
    </source>
</evidence>
<evidence type="ECO:0000256" key="6">
    <source>
        <dbReference type="ARBA" id="ARBA00022763"/>
    </source>
</evidence>
<dbReference type="SMART" id="SM01232">
    <property type="entry name" value="H2TH"/>
    <property type="match status" value="1"/>
</dbReference>
<keyword evidence="11" id="KW-0234">DNA repair</keyword>
<evidence type="ECO:0000256" key="8">
    <source>
        <dbReference type="ARBA" id="ARBA00022801"/>
    </source>
</evidence>
<dbReference type="Pfam" id="PF06827">
    <property type="entry name" value="zf-FPG_IleRS"/>
    <property type="match status" value="1"/>
</dbReference>
<keyword evidence="12" id="KW-0456">Lyase</keyword>
<comment type="cofactor">
    <cofactor evidence="2">
        <name>Zn(2+)</name>
        <dbReference type="ChEBI" id="CHEBI:29105"/>
    </cofactor>
</comment>
<evidence type="ECO:0000313" key="20">
    <source>
        <dbReference type="Proteomes" id="UP000178240"/>
    </source>
</evidence>
<dbReference type="PROSITE" id="PS51068">
    <property type="entry name" value="FPG_CAT"/>
    <property type="match status" value="1"/>
</dbReference>
<proteinExistence type="inferred from homology"/>
<dbReference type="GO" id="GO:0140078">
    <property type="term" value="F:class I DNA-(apurinic or apyrimidinic site) endonuclease activity"/>
    <property type="evidence" value="ECO:0007669"/>
    <property type="project" value="UniProtKB-EC"/>
</dbReference>
<dbReference type="Pfam" id="PF06831">
    <property type="entry name" value="H2TH"/>
    <property type="match status" value="1"/>
</dbReference>
<keyword evidence="14" id="KW-0326">Glycosidase</keyword>
<evidence type="ECO:0000256" key="2">
    <source>
        <dbReference type="ARBA" id="ARBA00001947"/>
    </source>
</evidence>
<dbReference type="InterPro" id="IPR015886">
    <property type="entry name" value="H2TH_FPG"/>
</dbReference>
<comment type="similarity">
    <text evidence="3">Belongs to the FPG family.</text>
</comment>
<evidence type="ECO:0000256" key="1">
    <source>
        <dbReference type="ARBA" id="ARBA00001668"/>
    </source>
</evidence>
<comment type="caution">
    <text evidence="19">The sequence shown here is derived from an EMBL/GenBank/DDBJ whole genome shotgun (WGS) entry which is preliminary data.</text>
</comment>
<dbReference type="AlphaFoldDB" id="A0A1G1XZ74"/>
<dbReference type="PROSITE" id="PS51066">
    <property type="entry name" value="ZF_FPG_2"/>
    <property type="match status" value="1"/>
</dbReference>
<dbReference type="SUPFAM" id="SSF81624">
    <property type="entry name" value="N-terminal domain of MutM-like DNA repair proteins"/>
    <property type="match status" value="1"/>
</dbReference>
<dbReference type="InterPro" id="IPR012319">
    <property type="entry name" value="FPG_cat"/>
</dbReference>
<accession>A0A1G1XZ74</accession>
<keyword evidence="8" id="KW-0378">Hydrolase</keyword>
<dbReference type="Gene3D" id="1.10.8.50">
    <property type="match status" value="1"/>
</dbReference>
<feature type="domain" description="Formamidopyrimidine-DNA glycosylase catalytic" evidence="18">
    <location>
        <begin position="2"/>
        <end position="134"/>
    </location>
</feature>
<keyword evidence="5" id="KW-0479">Metal-binding</keyword>
<dbReference type="PANTHER" id="PTHR22993">
    <property type="entry name" value="FORMAMIDOPYRIMIDINE-DNA GLYCOSYLASE"/>
    <property type="match status" value="1"/>
</dbReference>
<dbReference type="NCBIfam" id="TIGR00577">
    <property type="entry name" value="fpg"/>
    <property type="match status" value="1"/>
</dbReference>
<dbReference type="NCBIfam" id="NF002211">
    <property type="entry name" value="PRK01103.1"/>
    <property type="match status" value="1"/>
</dbReference>
<evidence type="ECO:0000256" key="3">
    <source>
        <dbReference type="ARBA" id="ARBA00009409"/>
    </source>
</evidence>
<evidence type="ECO:0000259" key="18">
    <source>
        <dbReference type="PROSITE" id="PS51068"/>
    </source>
</evidence>
<dbReference type="STRING" id="1797535.A2744_04240"/>
<organism evidence="19 20">
    <name type="scientific">Candidatus Buchananbacteria bacterium RIFCSPHIGHO2_01_FULL_44_11</name>
    <dbReference type="NCBI Taxonomy" id="1797535"/>
    <lineage>
        <taxon>Bacteria</taxon>
        <taxon>Candidatus Buchananiibacteriota</taxon>
    </lineage>
</organism>
<keyword evidence="9" id="KW-0862">Zinc</keyword>
<gene>
    <name evidence="19" type="ORF">A2744_04240</name>
</gene>
<keyword evidence="6" id="KW-0227">DNA damage</keyword>
<keyword evidence="7 16" id="KW-0863">Zinc-finger</keyword>
<evidence type="ECO:0000256" key="13">
    <source>
        <dbReference type="ARBA" id="ARBA00023268"/>
    </source>
</evidence>
<protein>
    <submittedName>
        <fullName evidence="19">DNA-formamidopyrimidine glycosylase</fullName>
    </submittedName>
</protein>
<keyword evidence="13" id="KW-0511">Multifunctional enzyme</keyword>
<dbReference type="SUPFAM" id="SSF46946">
    <property type="entry name" value="S13-like H2TH domain"/>
    <property type="match status" value="1"/>
</dbReference>
<evidence type="ECO:0000256" key="5">
    <source>
        <dbReference type="ARBA" id="ARBA00022723"/>
    </source>
</evidence>
<dbReference type="InterPro" id="IPR010663">
    <property type="entry name" value="Znf_FPG/IleRS"/>
</dbReference>
<dbReference type="FunFam" id="1.10.8.50:FF:000003">
    <property type="entry name" value="Formamidopyrimidine-DNA glycosylase"/>
    <property type="match status" value="1"/>
</dbReference>
<dbReference type="SUPFAM" id="SSF57716">
    <property type="entry name" value="Glucocorticoid receptor-like (DNA-binding domain)"/>
    <property type="match status" value="1"/>
</dbReference>
<evidence type="ECO:0000256" key="4">
    <source>
        <dbReference type="ARBA" id="ARBA00011245"/>
    </source>
</evidence>
<dbReference type="InterPro" id="IPR035937">
    <property type="entry name" value="FPG_N"/>
</dbReference>
<dbReference type="Proteomes" id="UP000178240">
    <property type="component" value="Unassembled WGS sequence"/>
</dbReference>
<dbReference type="Gene3D" id="3.20.190.10">
    <property type="entry name" value="MutM-like, N-terminal"/>
    <property type="match status" value="1"/>
</dbReference>
<evidence type="ECO:0000256" key="11">
    <source>
        <dbReference type="ARBA" id="ARBA00023204"/>
    </source>
</evidence>
<evidence type="ECO:0000256" key="9">
    <source>
        <dbReference type="ARBA" id="ARBA00022833"/>
    </source>
</evidence>
<feature type="domain" description="FPG-type" evidence="17">
    <location>
        <begin position="258"/>
        <end position="292"/>
    </location>
</feature>
<keyword evidence="10" id="KW-0238">DNA-binding</keyword>
<dbReference type="GO" id="GO:0008270">
    <property type="term" value="F:zinc ion binding"/>
    <property type="evidence" value="ECO:0007669"/>
    <property type="project" value="UniProtKB-KW"/>
</dbReference>
<comment type="catalytic activity">
    <reaction evidence="15">
        <text>2'-deoxyribonucleotide-(2'-deoxyribose 5'-phosphate)-2'-deoxyribonucleotide-DNA = a 3'-end 2'-deoxyribonucleotide-(2,3-dehydro-2,3-deoxyribose 5'-phosphate)-DNA + a 5'-end 5'-phospho-2'-deoxyribonucleoside-DNA + H(+)</text>
        <dbReference type="Rhea" id="RHEA:66592"/>
        <dbReference type="Rhea" id="RHEA-COMP:13180"/>
        <dbReference type="Rhea" id="RHEA-COMP:16897"/>
        <dbReference type="Rhea" id="RHEA-COMP:17067"/>
        <dbReference type="ChEBI" id="CHEBI:15378"/>
        <dbReference type="ChEBI" id="CHEBI:136412"/>
        <dbReference type="ChEBI" id="CHEBI:157695"/>
        <dbReference type="ChEBI" id="CHEBI:167181"/>
        <dbReference type="EC" id="4.2.99.18"/>
    </reaction>
</comment>
<comment type="subunit">
    <text evidence="4">Monomer.</text>
</comment>
<dbReference type="PANTHER" id="PTHR22993:SF9">
    <property type="entry name" value="FORMAMIDOPYRIMIDINE-DNA GLYCOSYLASE"/>
    <property type="match status" value="1"/>
</dbReference>
<dbReference type="InterPro" id="IPR020629">
    <property type="entry name" value="FPG_Glyclase"/>
</dbReference>
<evidence type="ECO:0000256" key="12">
    <source>
        <dbReference type="ARBA" id="ARBA00023239"/>
    </source>
</evidence>
<dbReference type="GO" id="GO:0034039">
    <property type="term" value="F:8-oxo-7,8-dihydroguanine DNA N-glycosylase activity"/>
    <property type="evidence" value="ECO:0007669"/>
    <property type="project" value="TreeGrafter"/>
</dbReference>
<dbReference type="Pfam" id="PF01149">
    <property type="entry name" value="Fapy_DNA_glyco"/>
    <property type="match status" value="1"/>
</dbReference>
<comment type="catalytic activity">
    <reaction evidence="1">
        <text>Hydrolysis of DNA containing ring-opened 7-methylguanine residues, releasing 2,6-diamino-4-hydroxy-5-(N-methyl)formamidopyrimidine.</text>
        <dbReference type="EC" id="3.2.2.23"/>
    </reaction>
</comment>
<evidence type="ECO:0000256" key="10">
    <source>
        <dbReference type="ARBA" id="ARBA00023125"/>
    </source>
</evidence>
<evidence type="ECO:0000256" key="14">
    <source>
        <dbReference type="ARBA" id="ARBA00023295"/>
    </source>
</evidence>
<dbReference type="EMBL" id="MHIE01000021">
    <property type="protein sequence ID" value="OGY45385.1"/>
    <property type="molecule type" value="Genomic_DNA"/>
</dbReference>
<evidence type="ECO:0000256" key="7">
    <source>
        <dbReference type="ARBA" id="ARBA00022771"/>
    </source>
</evidence>
<dbReference type="GO" id="GO:0003684">
    <property type="term" value="F:damaged DNA binding"/>
    <property type="evidence" value="ECO:0007669"/>
    <property type="project" value="InterPro"/>
</dbReference>
<dbReference type="SMART" id="SM00898">
    <property type="entry name" value="Fapy_DNA_glyco"/>
    <property type="match status" value="1"/>
</dbReference>
<evidence type="ECO:0000313" key="19">
    <source>
        <dbReference type="EMBL" id="OGY45385.1"/>
    </source>
</evidence>
<dbReference type="InterPro" id="IPR010979">
    <property type="entry name" value="Ribosomal_uS13-like_H2TH"/>
</dbReference>
<evidence type="ECO:0000256" key="15">
    <source>
        <dbReference type="ARBA" id="ARBA00044632"/>
    </source>
</evidence>
<evidence type="ECO:0000256" key="16">
    <source>
        <dbReference type="PROSITE-ProRule" id="PRU00391"/>
    </source>
</evidence>
<dbReference type="GO" id="GO:0006284">
    <property type="term" value="P:base-excision repair"/>
    <property type="evidence" value="ECO:0007669"/>
    <property type="project" value="InterPro"/>
</dbReference>
<dbReference type="CDD" id="cd08966">
    <property type="entry name" value="EcFpg-like_N"/>
    <property type="match status" value="1"/>
</dbReference>
<sequence length="292" mass="33359">MPELPEVETLRRELTKAVKAKTVKDFWTDWPKNVKPSASTVKTKIKGKIILDIRRRAKILIIKLSGGNFLLIHLKLTGQLIYQPKKLPATSYKLIAGGHPQKGGLDNLPNKFTHYIFSFSDGAKLFFNDLRKFGWVKLVSKLQADKLVSDFGIEPFTRDFTLKKFTEILQRYPNRKIKQILLDQTLISGLGNIYCDESCFAAKILPTRIARMLKEQEIKRLFLVIPKILKLAIDKKGTSADTYVQLDGSQGGMIPYLKVYGRQKQKCKRCRGLIHKIKLNGRGTHFCNSCQH</sequence>
<name>A0A1G1XZ74_9BACT</name>
<reference evidence="19 20" key="1">
    <citation type="journal article" date="2016" name="Nat. Commun.">
        <title>Thousands of microbial genomes shed light on interconnected biogeochemical processes in an aquifer system.</title>
        <authorList>
            <person name="Anantharaman K."/>
            <person name="Brown C.T."/>
            <person name="Hug L.A."/>
            <person name="Sharon I."/>
            <person name="Castelle C.J."/>
            <person name="Probst A.J."/>
            <person name="Thomas B.C."/>
            <person name="Singh A."/>
            <person name="Wilkins M.J."/>
            <person name="Karaoz U."/>
            <person name="Brodie E.L."/>
            <person name="Williams K.H."/>
            <person name="Hubbard S.S."/>
            <person name="Banfield J.F."/>
        </authorList>
    </citation>
    <scope>NUCLEOTIDE SEQUENCE [LARGE SCALE GENOMIC DNA]</scope>
</reference>
<dbReference type="InterPro" id="IPR000214">
    <property type="entry name" value="Znf_DNA_glyclase/AP_lyase"/>
</dbReference>